<evidence type="ECO:0000313" key="2">
    <source>
        <dbReference type="EMBL" id="EAC6548780.1"/>
    </source>
</evidence>
<evidence type="ECO:0000313" key="36">
    <source>
        <dbReference type="Proteomes" id="UP000376505"/>
    </source>
</evidence>
<sequence>MDRPFFTSSPSDSVVLIQIHCIIVKVCASTKNRLLKNLFFMKIPFFSQCNRNIFVIFELFLTQKG</sequence>
<evidence type="ECO:0000313" key="15">
    <source>
        <dbReference type="EMBL" id="EAG4331540.1"/>
    </source>
</evidence>
<reference evidence="9 39" key="2">
    <citation type="submission" date="2019-03" db="EMBL/GenBank/DDBJ databases">
        <authorList>
            <person name="Ashton P.M."/>
            <person name="Dallman T."/>
            <person name="Nair S."/>
            <person name="De Pinna E."/>
            <person name="Peters T."/>
            <person name="Grant K."/>
        </authorList>
    </citation>
    <scope>NUCLEOTIDE SEQUENCE [LARGE SCALE GENOMIC DNA]</scope>
    <source>
        <strain evidence="18 48">282333</strain>
        <strain evidence="19 47">282352</strain>
        <strain evidence="17 50">289003</strain>
        <strain evidence="9">RL15000286</strain>
    </source>
</reference>
<evidence type="ECO:0000313" key="8">
    <source>
        <dbReference type="EMBL" id="EAE1340159.1"/>
    </source>
</evidence>
<evidence type="ECO:0000313" key="30">
    <source>
        <dbReference type="Proteomes" id="UP000344343"/>
    </source>
</evidence>
<evidence type="ECO:0000313" key="38">
    <source>
        <dbReference type="Proteomes" id="UP000389283"/>
    </source>
</evidence>
<evidence type="ECO:0000313" key="18">
    <source>
        <dbReference type="EMBL" id="EAH2283048.1"/>
    </source>
</evidence>
<dbReference type="EMBL" id="AAANYN010000020">
    <property type="protein sequence ID" value="EAD5775022.1"/>
    <property type="molecule type" value="Genomic_DNA"/>
</dbReference>
<dbReference type="Proteomes" id="UP000481141">
    <property type="component" value="Unassembled WGS sequence"/>
</dbReference>
<evidence type="ECO:0000313" key="33">
    <source>
        <dbReference type="Proteomes" id="UP000354255"/>
    </source>
</evidence>
<dbReference type="Proteomes" id="UP000379076">
    <property type="component" value="Unassembled WGS sequence"/>
</dbReference>
<evidence type="ECO:0000313" key="14">
    <source>
        <dbReference type="EMBL" id="EAG2998056.1"/>
    </source>
</evidence>
<dbReference type="EMBL" id="AAHZFN010000001">
    <property type="protein sequence ID" value="ECB9472262.1"/>
    <property type="molecule type" value="Genomic_DNA"/>
</dbReference>
<dbReference type="Proteomes" id="UP000393182">
    <property type="component" value="Unassembled WGS sequence"/>
</dbReference>
<evidence type="ECO:0000313" key="51">
    <source>
        <dbReference type="Proteomes" id="UP000549379"/>
    </source>
</evidence>
<dbReference type="EMBL" id="AABAYG010000005">
    <property type="protein sequence ID" value="EAG2246291.1"/>
    <property type="molecule type" value="Genomic_DNA"/>
</dbReference>
<dbReference type="Proteomes" id="UP000410967">
    <property type="component" value="Unassembled WGS sequence"/>
</dbReference>
<dbReference type="Proteomes" id="UP000358545">
    <property type="component" value="Unassembled WGS sequence"/>
</dbReference>
<dbReference type="EMBL" id="AABBAW010000005">
    <property type="protein sequence ID" value="EAG2515626.1"/>
    <property type="molecule type" value="Genomic_DNA"/>
</dbReference>
<reference evidence="26 44" key="4">
    <citation type="submission" date="2020-02" db="EMBL/GenBank/DDBJ databases">
        <authorList>
            <consortium name="GenomeTrakr: Next Generation Sequencing Network for Food Pathogen Tracability"/>
        </authorList>
    </citation>
    <scope>NUCLEOTIDE SEQUENCE [LARGE SCALE GENOMIC DNA]</scope>
    <source>
        <strain evidence="14 51">10B02965A-1</strain>
        <strain evidence="8 37">FDA00006494</strain>
        <strain evidence="4 41">FDA00008584</strain>
        <strain evidence="12">FDA00011243</strain>
        <strain evidence="2 27">FDA00013332</strain>
        <strain evidence="7 30">FDA00013853</strain>
        <strain evidence="22 43">FDA00014336</strain>
        <strain evidence="24 38">FDA00014370</strain>
        <strain evidence="23 40">FDA00014392</strain>
        <strain evidence="26">FDA00015054</strain>
        <strain evidence="15 49">FDA1005580-S054-001</strain>
        <strain evidence="44">FDA1090798-S029-001</strain>
        <strain evidence="45">FDA956581-098-004</strain>
        <strain evidence="13 46">FDA960927-006-004</strain>
        <strain evidence="16 52">FLAG-38921</strain>
        <strain evidence="11 28">FLAG-54356</strain>
        <strain evidence="6 36">FSIS31901579</strain>
        <strain evidence="5 31">VA-WGS-00405</strain>
    </source>
</reference>
<dbReference type="EMBL" id="AACJYH010000011">
    <property type="protein sequence ID" value="EAK8898667.1"/>
    <property type="molecule type" value="Genomic_DNA"/>
</dbReference>
<dbReference type="Proteomes" id="UP000376505">
    <property type="component" value="Unassembled WGS sequence"/>
</dbReference>
<proteinExistence type="predicted"/>
<evidence type="ECO:0000313" key="6">
    <source>
        <dbReference type="EMBL" id="EAD5775022.1"/>
    </source>
</evidence>
<evidence type="ECO:0000313" key="19">
    <source>
        <dbReference type="EMBL" id="EAH3295247.1"/>
    </source>
</evidence>
<dbReference type="Proteomes" id="UP000344343">
    <property type="component" value="Unassembled WGS sequence"/>
</dbReference>
<dbReference type="Proteomes" id="UP000398321">
    <property type="component" value="Unassembled WGS sequence"/>
</dbReference>
<dbReference type="Proteomes" id="UP000525850">
    <property type="component" value="Unassembled WGS sequence"/>
</dbReference>
<dbReference type="Proteomes" id="UP000549379">
    <property type="component" value="Unassembled WGS sequence"/>
</dbReference>
<evidence type="ECO:0000313" key="32">
    <source>
        <dbReference type="Proteomes" id="UP000350032"/>
    </source>
</evidence>
<dbReference type="Proteomes" id="UP000478704">
    <property type="component" value="Unassembled WGS sequence"/>
</dbReference>
<evidence type="ECO:0000313" key="9">
    <source>
        <dbReference type="EMBL" id="EAE4943151.1"/>
    </source>
</evidence>
<evidence type="ECO:0000313" key="46">
    <source>
        <dbReference type="Proteomes" id="UP000525850"/>
    </source>
</evidence>
<evidence type="ECO:0000313" key="11">
    <source>
        <dbReference type="EMBL" id="EAG2087949.1"/>
    </source>
</evidence>
<dbReference type="EMBL" id="AAAJKI010000026">
    <property type="protein sequence ID" value="EAC6548780.1"/>
    <property type="molecule type" value="Genomic_DNA"/>
</dbReference>
<dbReference type="EMBL" id="AAANYR010000005">
    <property type="protein sequence ID" value="EAD5787059.1"/>
    <property type="molecule type" value="Genomic_DNA"/>
</dbReference>
<evidence type="ECO:0000313" key="21">
    <source>
        <dbReference type="EMBL" id="EAK9317522.1"/>
    </source>
</evidence>
<gene>
    <name evidence="10" type="ORF">A8L61_13290</name>
    <name evidence="1" type="ORF">ABZ57_12140</name>
    <name evidence="8" type="ORF">ART25_14670</name>
    <name evidence="13" type="ORF">B1N52_10690</name>
    <name evidence="12" type="ORF">B1S26_12845</name>
    <name evidence="14" type="ORF">B5K54_12250</name>
    <name evidence="11" type="ORF">BCZ21_11815</name>
    <name evidence="15" type="ORF">CAV64_09865</name>
    <name evidence="18" type="ORF">D4920_13260</name>
    <name evidence="17" type="ORF">D4B11_10660</name>
    <name evidence="19" type="ORF">D5N24_12620</name>
    <name evidence="20" type="ORF">D7104_13265</name>
    <name evidence="16" type="ORF">DCT16_11565</name>
    <name evidence="2" type="ORF">DU018_10420</name>
    <name evidence="9" type="ORF">E1W56_13970</name>
    <name evidence="7" type="ORF">EX365_10875</name>
    <name evidence="6" type="ORF">EXZ73_12045</name>
    <name evidence="25" type="ORF">F6436_13035</name>
    <name evidence="21" type="ORF">FA835_10425</name>
    <name evidence="23" type="ORF">FLQ97_09240</name>
    <name evidence="22" type="ORF">FLR03_01055</name>
    <name evidence="24" type="ORF">FNX40_05270</name>
    <name evidence="26" type="ORF">G3O21_001450</name>
    <name evidence="3" type="ORF">KV70_13165</name>
    <name evidence="4" type="ORF">QD52_11470</name>
    <name evidence="5" type="ORF">UI29_11565</name>
</gene>
<dbReference type="EMBL" id="AAAKQF010000010">
    <property type="protein sequence ID" value="EAC9041164.1"/>
    <property type="molecule type" value="Genomic_DNA"/>
</dbReference>
<dbReference type="EMBL" id="AABAGT010000023">
    <property type="protein sequence ID" value="EAG0868238.1"/>
    <property type="molecule type" value="Genomic_DNA"/>
</dbReference>
<evidence type="ECO:0000313" key="52">
    <source>
        <dbReference type="Proteomes" id="UP000566721"/>
    </source>
</evidence>
<dbReference type="EMBL" id="AAIAJJ010000002">
    <property type="protein sequence ID" value="ECC1556215.1"/>
    <property type="molecule type" value="Genomic_DNA"/>
</dbReference>
<evidence type="ECO:0000313" key="31">
    <source>
        <dbReference type="Proteomes" id="UP000345329"/>
    </source>
</evidence>
<evidence type="ECO:0000313" key="48">
    <source>
        <dbReference type="Proteomes" id="UP000533021"/>
    </source>
</evidence>
<accession>A0A2Z5C3I8</accession>
<dbReference type="EMBL" id="AAASLB010000010">
    <property type="protein sequence ID" value="EAE4943151.1"/>
    <property type="molecule type" value="Genomic_DNA"/>
</dbReference>
<evidence type="ECO:0000313" key="1">
    <source>
        <dbReference type="EMBL" id="EAC4553237.1"/>
    </source>
</evidence>
<evidence type="ECO:0000313" key="42">
    <source>
        <dbReference type="Proteomes" id="UP000410967"/>
    </source>
</evidence>
<evidence type="ECO:0000313" key="7">
    <source>
        <dbReference type="EMBL" id="EAD5787059.1"/>
    </source>
</evidence>
<dbReference type="EMBL" id="AAAIKW010000009">
    <property type="protein sequence ID" value="EAC4553237.1"/>
    <property type="molecule type" value="Genomic_DNA"/>
</dbReference>
<dbReference type="EMBL" id="AAAMZD010000005">
    <property type="protein sequence ID" value="EAD3793388.1"/>
    <property type="molecule type" value="Genomic_DNA"/>
</dbReference>
<dbReference type="EMBL" id="AAAQQZ010000009">
    <property type="protein sequence ID" value="EAE1340159.1"/>
    <property type="molecule type" value="Genomic_DNA"/>
</dbReference>
<evidence type="ECO:0000313" key="50">
    <source>
        <dbReference type="Proteomes" id="UP000546397"/>
    </source>
</evidence>
<evidence type="ECO:0000313" key="16">
    <source>
        <dbReference type="EMBL" id="EAG6170007.1"/>
    </source>
</evidence>
<dbReference type="Proteomes" id="UP000339309">
    <property type="component" value="Unassembled WGS sequence"/>
</dbReference>
<evidence type="ECO:0000313" key="29">
    <source>
        <dbReference type="Proteomes" id="UP000339309"/>
    </source>
</evidence>
<dbReference type="Proteomes" id="UP000530452">
    <property type="component" value="Unassembled WGS sequence"/>
</dbReference>
<reference evidence="25 35" key="3">
    <citation type="submission" date="2019-09" db="EMBL/GenBank/DDBJ databases">
        <authorList>
            <consortium name="GenomeTrakr network: Whole genome sequencing for foodborne pathogen traceback"/>
        </authorList>
    </citation>
    <scope>NUCLEOTIDE SEQUENCE [LARGE SCALE GENOMIC DNA]</scope>
    <source>
        <strain evidence="25 35">FLAG-55987</strain>
        <strain evidence="21 42">PHLUSALM00088</strain>
    </source>
</reference>
<evidence type="ECO:0000313" key="37">
    <source>
        <dbReference type="Proteomes" id="UP000379076"/>
    </source>
</evidence>
<dbReference type="EMBL" id="AAALRN010000005">
    <property type="protein sequence ID" value="EAD1185694.1"/>
    <property type="molecule type" value="Genomic_DNA"/>
</dbReference>
<dbReference type="Proteomes" id="UP000337746">
    <property type="component" value="Unassembled WGS sequence"/>
</dbReference>
<dbReference type="EMBL" id="AACKDQ010000023">
    <property type="protein sequence ID" value="EAK9317522.1"/>
    <property type="molecule type" value="Genomic_DNA"/>
</dbReference>
<dbReference type="Proteomes" id="UP000546397">
    <property type="component" value="Unassembled WGS sequence"/>
</dbReference>
<dbReference type="Proteomes" id="UP000364988">
    <property type="component" value="Unassembled WGS sequence"/>
</dbReference>
<dbReference type="EMBL" id="AABCVX010000005">
    <property type="protein sequence ID" value="EAG6170007.1"/>
    <property type="molecule type" value="Genomic_DNA"/>
</dbReference>
<dbReference type="Proteomes" id="UP000350032">
    <property type="component" value="Unassembled WGS sequence"/>
</dbReference>
<dbReference type="AlphaFoldDB" id="A0A2Z5C3I8"/>
<evidence type="ECO:0000313" key="39">
    <source>
        <dbReference type="Proteomes" id="UP000393182"/>
    </source>
</evidence>
<evidence type="ECO:0000313" key="24">
    <source>
        <dbReference type="EMBL" id="ECC1556215.1"/>
    </source>
</evidence>
<evidence type="ECO:0000313" key="25">
    <source>
        <dbReference type="EMBL" id="ECY6545259.1"/>
    </source>
</evidence>
<evidence type="ECO:0000313" key="17">
    <source>
        <dbReference type="EMBL" id="EAG9520234.1"/>
    </source>
</evidence>
<dbReference type="Proteomes" id="UP000533021">
    <property type="component" value="Unassembled WGS sequence"/>
</dbReference>
<evidence type="ECO:0000313" key="10">
    <source>
        <dbReference type="EMBL" id="EAG0868238.1"/>
    </source>
</evidence>
<evidence type="ECO:0000313" key="13">
    <source>
        <dbReference type="EMBL" id="EAG2515626.1"/>
    </source>
</evidence>
<organism evidence="9 39">
    <name type="scientific">Listeria monocytogenes</name>
    <dbReference type="NCBI Taxonomy" id="1639"/>
    <lineage>
        <taxon>Bacteria</taxon>
        <taxon>Bacillati</taxon>
        <taxon>Bacillota</taxon>
        <taxon>Bacilli</taxon>
        <taxon>Bacillales</taxon>
        <taxon>Listeriaceae</taxon>
        <taxon>Listeria</taxon>
    </lineage>
</organism>
<evidence type="ECO:0000313" key="22">
    <source>
        <dbReference type="EMBL" id="ECB9472262.1"/>
    </source>
</evidence>
<name>A0A2Z5C3I8_LISMN</name>
<dbReference type="EMBL" id="AALEDS010000016">
    <property type="protein sequence ID" value="ECY6545259.1"/>
    <property type="molecule type" value="Genomic_DNA"/>
</dbReference>
<evidence type="ECO:0000313" key="40">
    <source>
        <dbReference type="Proteomes" id="UP000398321"/>
    </source>
</evidence>
<evidence type="ECO:0000313" key="5">
    <source>
        <dbReference type="EMBL" id="EAD3793388.1"/>
    </source>
</evidence>
<dbReference type="EMBL" id="AABGHY010000010">
    <property type="protein sequence ID" value="EAH3295247.1"/>
    <property type="molecule type" value="Genomic_DNA"/>
</dbReference>
<evidence type="ECO:0000313" key="41">
    <source>
        <dbReference type="Proteomes" id="UP000403352"/>
    </source>
</evidence>
<dbReference type="EMBL" id="AAHZFY010000019">
    <property type="protein sequence ID" value="ECB9513921.1"/>
    <property type="molecule type" value="Genomic_DNA"/>
</dbReference>
<dbReference type="EMBL" id="AABFVG010000010">
    <property type="protein sequence ID" value="EAH2283048.1"/>
    <property type="molecule type" value="Genomic_DNA"/>
</dbReference>
<dbReference type="Proteomes" id="UP000354255">
    <property type="component" value="Unassembled WGS sequence"/>
</dbReference>
<dbReference type="Proteomes" id="UP000345329">
    <property type="component" value="Unassembled WGS sequence"/>
</dbReference>
<evidence type="ECO:0000313" key="45">
    <source>
        <dbReference type="Proteomes" id="UP000481141"/>
    </source>
</evidence>
<evidence type="ECO:0000313" key="44">
    <source>
        <dbReference type="Proteomes" id="UP000478704"/>
    </source>
</evidence>
<evidence type="ECO:0000313" key="34">
    <source>
        <dbReference type="Proteomes" id="UP000358545"/>
    </source>
</evidence>
<evidence type="ECO:0000313" key="47">
    <source>
        <dbReference type="Proteomes" id="UP000530452"/>
    </source>
</evidence>
<dbReference type="Proteomes" id="UP000331186">
    <property type="component" value="Unassembled WGS sequence"/>
</dbReference>
<dbReference type="Proteomes" id="UP000389283">
    <property type="component" value="Unassembled WGS sequence"/>
</dbReference>
<evidence type="ECO:0000313" key="28">
    <source>
        <dbReference type="Proteomes" id="UP000337746"/>
    </source>
</evidence>
<dbReference type="Proteomes" id="UP000540117">
    <property type="component" value="Unassembled WGS sequence"/>
</dbReference>
<dbReference type="EMBL" id="AABAWE010000005">
    <property type="protein sequence ID" value="EAG2087949.1"/>
    <property type="molecule type" value="Genomic_DNA"/>
</dbReference>
<evidence type="ECO:0000313" key="20">
    <source>
        <dbReference type="EMBL" id="EAK8898667.1"/>
    </source>
</evidence>
<evidence type="ECO:0000313" key="35">
    <source>
        <dbReference type="Proteomes" id="UP000364988"/>
    </source>
</evidence>
<evidence type="ECO:0000313" key="49">
    <source>
        <dbReference type="Proteomes" id="UP000540117"/>
    </source>
</evidence>
<dbReference type="EMBL" id="AANPAU010000004">
    <property type="protein sequence ID" value="EDP8514028.1"/>
    <property type="molecule type" value="Genomic_DNA"/>
</dbReference>
<dbReference type="EMBL" id="AABBYJ010000005">
    <property type="protein sequence ID" value="EAG4331540.1"/>
    <property type="molecule type" value="Genomic_DNA"/>
</dbReference>
<evidence type="ECO:0000313" key="4">
    <source>
        <dbReference type="EMBL" id="EAD1185694.1"/>
    </source>
</evidence>
<dbReference type="Proteomes" id="UP000566721">
    <property type="component" value="Unassembled WGS sequence"/>
</dbReference>
<comment type="caution">
    <text evidence="9">The sequence shown here is derived from an EMBL/GenBank/DDBJ whole genome shotgun (WGS) entry which is preliminary data.</text>
</comment>
<dbReference type="EMBL" id="AABEMN010000015">
    <property type="protein sequence ID" value="EAG9520234.1"/>
    <property type="molecule type" value="Genomic_DNA"/>
</dbReference>
<protein>
    <submittedName>
        <fullName evidence="9">Uncharacterized protein</fullName>
    </submittedName>
</protein>
<evidence type="ECO:0000313" key="3">
    <source>
        <dbReference type="EMBL" id="EAC9041164.1"/>
    </source>
</evidence>
<reference evidence="29 33" key="1">
    <citation type="submission" date="2018-06" db="EMBL/GenBank/DDBJ databases">
        <authorList>
            <consortium name="PulseNet: The National Subtyping Network for Foodborne Disease Surveillance"/>
            <person name="Tarr C.L."/>
            <person name="Trees E."/>
            <person name="Katz L.S."/>
            <person name="Carleton-Romer H.A."/>
            <person name="Stroika S."/>
            <person name="Kucerova Z."/>
            <person name="Roache K.F."/>
            <person name="Sabol A.L."/>
            <person name="Besser J."/>
            <person name="Gerner-Smidt P."/>
        </authorList>
    </citation>
    <scope>NUCLEOTIDE SEQUENCE [LARGE SCALE GENOMIC DNA]</scope>
    <source>
        <strain evidence="1 29">2015L-6227</strain>
        <strain evidence="3 33">PNUSAL000910</strain>
        <strain evidence="10 34">PNUSAL002180</strain>
        <strain evidence="20 32">PNUSAL004402</strain>
    </source>
</reference>
<evidence type="ECO:0000313" key="23">
    <source>
        <dbReference type="EMBL" id="ECB9513921.1"/>
    </source>
</evidence>
<evidence type="ECO:0000313" key="12">
    <source>
        <dbReference type="EMBL" id="EAG2246291.1"/>
    </source>
</evidence>
<evidence type="ECO:0000313" key="43">
    <source>
        <dbReference type="Proteomes" id="UP000423131"/>
    </source>
</evidence>
<evidence type="ECO:0000313" key="26">
    <source>
        <dbReference type="EMBL" id="EDP8514028.1"/>
    </source>
</evidence>
<evidence type="ECO:0000313" key="27">
    <source>
        <dbReference type="Proteomes" id="UP000331186"/>
    </source>
</evidence>
<dbReference type="Proteomes" id="UP000403352">
    <property type="component" value="Unassembled WGS sequence"/>
</dbReference>
<dbReference type="EMBL" id="AABBHO010000041">
    <property type="protein sequence ID" value="EAG2998056.1"/>
    <property type="molecule type" value="Genomic_DNA"/>
</dbReference>
<dbReference type="Proteomes" id="UP000423131">
    <property type="component" value="Unassembled WGS sequence"/>
</dbReference>